<dbReference type="InterPro" id="IPR001019">
    <property type="entry name" value="Gprotein_alpha_su"/>
</dbReference>
<dbReference type="PANTHER" id="PTHR10218:SF302">
    <property type="entry name" value="GUANINE NUCLEOTIDE-BINDING PROTEIN ALPHA-5 SUBUNIT"/>
    <property type="match status" value="1"/>
</dbReference>
<keyword evidence="9" id="KW-1185">Reference proteome</keyword>
<dbReference type="OrthoDB" id="5817230at2759"/>
<organism evidence="8 9">
    <name type="scientific">Cytospora schulzeri</name>
    <dbReference type="NCBI Taxonomy" id="448051"/>
    <lineage>
        <taxon>Eukaryota</taxon>
        <taxon>Fungi</taxon>
        <taxon>Dikarya</taxon>
        <taxon>Ascomycota</taxon>
        <taxon>Pezizomycotina</taxon>
        <taxon>Sordariomycetes</taxon>
        <taxon>Sordariomycetidae</taxon>
        <taxon>Diaporthales</taxon>
        <taxon>Cytosporaceae</taxon>
        <taxon>Cytospora</taxon>
    </lineage>
</organism>
<dbReference type="PROSITE" id="PS51882">
    <property type="entry name" value="G_ALPHA"/>
    <property type="match status" value="1"/>
</dbReference>
<proteinExistence type="predicted"/>
<evidence type="ECO:0000313" key="9">
    <source>
        <dbReference type="Proteomes" id="UP000283895"/>
    </source>
</evidence>
<dbReference type="GO" id="GO:0007188">
    <property type="term" value="P:adenylate cyclase-modulating G protein-coupled receptor signaling pathway"/>
    <property type="evidence" value="ECO:0007669"/>
    <property type="project" value="TreeGrafter"/>
</dbReference>
<dbReference type="AlphaFoldDB" id="A0A423W4P1"/>
<evidence type="ECO:0000256" key="6">
    <source>
        <dbReference type="PIRSR" id="PIRSR601019-2"/>
    </source>
</evidence>
<dbReference type="Gene3D" id="1.10.400.10">
    <property type="entry name" value="GI Alpha 1, domain 2-like"/>
    <property type="match status" value="1"/>
</dbReference>
<dbReference type="InterPro" id="IPR011025">
    <property type="entry name" value="GproteinA_insert"/>
</dbReference>
<evidence type="ECO:0000256" key="7">
    <source>
        <dbReference type="SAM" id="MobiDB-lite"/>
    </source>
</evidence>
<dbReference type="FunFam" id="3.40.50.300:FF:000692">
    <property type="entry name" value="Guanine nucleotide-binding protein subunit alpha"/>
    <property type="match status" value="1"/>
</dbReference>
<feature type="binding site" evidence="5">
    <location>
        <begin position="418"/>
        <end position="423"/>
    </location>
    <ligand>
        <name>GTP</name>
        <dbReference type="ChEBI" id="CHEBI:37565"/>
    </ligand>
</feature>
<dbReference type="Gene3D" id="3.40.50.300">
    <property type="entry name" value="P-loop containing nucleotide triphosphate hydrolases"/>
    <property type="match status" value="1"/>
</dbReference>
<dbReference type="GO" id="GO:0005834">
    <property type="term" value="C:heterotrimeric G-protein complex"/>
    <property type="evidence" value="ECO:0007669"/>
    <property type="project" value="TreeGrafter"/>
</dbReference>
<dbReference type="SMART" id="SM00275">
    <property type="entry name" value="G_alpha"/>
    <property type="match status" value="1"/>
</dbReference>
<dbReference type="PANTHER" id="PTHR10218">
    <property type="entry name" value="GTP-BINDING PROTEIN ALPHA SUBUNIT"/>
    <property type="match status" value="1"/>
</dbReference>
<dbReference type="EMBL" id="LKEA01000026">
    <property type="protein sequence ID" value="ROV98320.1"/>
    <property type="molecule type" value="Genomic_DNA"/>
</dbReference>
<reference evidence="8 9" key="1">
    <citation type="submission" date="2015-09" db="EMBL/GenBank/DDBJ databases">
        <title>Host preference determinants of Valsa canker pathogens revealed by comparative genomics.</title>
        <authorList>
            <person name="Yin Z."/>
            <person name="Huang L."/>
        </authorList>
    </citation>
    <scope>NUCLEOTIDE SEQUENCE [LARGE SCALE GENOMIC DNA]</scope>
    <source>
        <strain evidence="8 9">03-1</strain>
    </source>
</reference>
<protein>
    <recommendedName>
        <fullName evidence="10">Fungal N-terminal domain-containing protein</fullName>
    </recommendedName>
</protein>
<keyword evidence="4" id="KW-0807">Transducer</keyword>
<feature type="compositionally biased region" description="Polar residues" evidence="7">
    <location>
        <begin position="235"/>
        <end position="251"/>
    </location>
</feature>
<feature type="binding site" evidence="6">
    <location>
        <position position="422"/>
    </location>
    <ligand>
        <name>Mg(2+)</name>
        <dbReference type="ChEBI" id="CHEBI:18420"/>
    </ligand>
</feature>
<dbReference type="GO" id="GO:0003924">
    <property type="term" value="F:GTPase activity"/>
    <property type="evidence" value="ECO:0007669"/>
    <property type="project" value="InterPro"/>
</dbReference>
<feature type="binding site" evidence="6">
    <location>
        <position position="549"/>
    </location>
    <ligand>
        <name>Mg(2+)</name>
        <dbReference type="ChEBI" id="CHEBI:18420"/>
    </ligand>
</feature>
<keyword evidence="3 5" id="KW-0342">GTP-binding</keyword>
<dbReference type="GO" id="GO:0005525">
    <property type="term" value="F:GTP binding"/>
    <property type="evidence" value="ECO:0007669"/>
    <property type="project" value="UniProtKB-KW"/>
</dbReference>
<dbReference type="GO" id="GO:0001664">
    <property type="term" value="F:G protein-coupled receptor binding"/>
    <property type="evidence" value="ECO:0007669"/>
    <property type="project" value="TreeGrafter"/>
</dbReference>
<dbReference type="STRING" id="356882.A0A423W4P1"/>
<evidence type="ECO:0000256" key="4">
    <source>
        <dbReference type="ARBA" id="ARBA00023224"/>
    </source>
</evidence>
<dbReference type="SUPFAM" id="SSF47895">
    <property type="entry name" value="Transducin (alpha subunit), insertion domain"/>
    <property type="match status" value="1"/>
</dbReference>
<evidence type="ECO:0000256" key="1">
    <source>
        <dbReference type="ARBA" id="ARBA00022723"/>
    </source>
</evidence>
<feature type="region of interest" description="Disordered" evidence="7">
    <location>
        <begin position="372"/>
        <end position="400"/>
    </location>
</feature>
<evidence type="ECO:0008006" key="10">
    <source>
        <dbReference type="Google" id="ProtNLM"/>
    </source>
</evidence>
<evidence type="ECO:0000256" key="2">
    <source>
        <dbReference type="ARBA" id="ARBA00022741"/>
    </source>
</evidence>
<name>A0A423W4P1_9PEZI</name>
<dbReference type="GO" id="GO:0005737">
    <property type="term" value="C:cytoplasm"/>
    <property type="evidence" value="ECO:0007669"/>
    <property type="project" value="TreeGrafter"/>
</dbReference>
<dbReference type="SUPFAM" id="SSF52540">
    <property type="entry name" value="P-loop containing nucleoside triphosphate hydrolases"/>
    <property type="match status" value="1"/>
</dbReference>
<gene>
    <name evidence="8" type="ORF">VMCG_07188</name>
</gene>
<dbReference type="PRINTS" id="PR00318">
    <property type="entry name" value="GPROTEINA"/>
</dbReference>
<keyword evidence="6" id="KW-0460">Magnesium</keyword>
<sequence>MDPISAVGFVSSVVSIVELVRNGIATLSELRDRYKIVDFKVNILITQLSTLTTALDQVTNVLSDNPGLPQDAQLIRDLTTSLACVEAVIMLINERISPLQQQLANGLSAMGKVNFLWDESTLKDYLSLLDNQVNALNLLLTALQCRTTLEQKNMLEMSESRQVFSRVRDETSSLLFLRDAESTGTRRSIGSQNWATVNTTFSFDHEIFTSKVYRMATRSSMMQALILEEHRHTSTENVTTESLGSTTRPTSVCDSVIDGALRAPPRLREQGFLPSYSDITVTQEVHRFSSAIGTQTAQGPGHGVIETEVTSASYAQRNETSTQDQLVPAGPAPAIIMGSEPENSAPHLQSLLEPSRKSIDSDVWSLNTTGSQTYAERPRPVPTRTQSHIGPALPTIPQGRQADSIVSKHKVLVLGSEESGKSTLIKSLNILHSEYDENWLNENVQIRGPEADRDWALARKTRALQAQLDLLRRELCNDFTISVVLVFWDDINLQHKLNQLRLNPCKRGERRHDYTCLNHSRHFMDSTRRIMQPDYVPSVQDILWSYNPSLGIHKSHYIIDGIPYQFVDVGGARTEQGKWIKAFYDVQTVVFTFDVSCYDWPSLDDGVKNRMVDSFDLWDRLVNANSFTKTNFVVMLTKEDRLTRAKLTRSPFTTIFPDMLGDSQDPDNVLRHIVRHLQSIIQKKPDFDRSVLFCSARSIAQSTTDLAEITLDAIKHAANQQQAFVKATHEPVLPGRFPRLKWRLY</sequence>
<dbReference type="GO" id="GO:0046872">
    <property type="term" value="F:metal ion binding"/>
    <property type="evidence" value="ECO:0007669"/>
    <property type="project" value="UniProtKB-KW"/>
</dbReference>
<evidence type="ECO:0000313" key="8">
    <source>
        <dbReference type="EMBL" id="ROV98320.1"/>
    </source>
</evidence>
<accession>A0A423W4P1</accession>
<dbReference type="Proteomes" id="UP000283895">
    <property type="component" value="Unassembled WGS sequence"/>
</dbReference>
<feature type="region of interest" description="Disordered" evidence="7">
    <location>
        <begin position="232"/>
        <end position="251"/>
    </location>
</feature>
<keyword evidence="2 5" id="KW-0547">Nucleotide-binding</keyword>
<dbReference type="Pfam" id="PF00503">
    <property type="entry name" value="G-alpha"/>
    <property type="match status" value="1"/>
</dbReference>
<keyword evidence="1 6" id="KW-0479">Metal-binding</keyword>
<evidence type="ECO:0000256" key="5">
    <source>
        <dbReference type="PIRSR" id="PIRSR601019-1"/>
    </source>
</evidence>
<dbReference type="InterPro" id="IPR027417">
    <property type="entry name" value="P-loop_NTPase"/>
</dbReference>
<dbReference type="GO" id="GO:0031683">
    <property type="term" value="F:G-protein beta/gamma-subunit complex binding"/>
    <property type="evidence" value="ECO:0007669"/>
    <property type="project" value="InterPro"/>
</dbReference>
<evidence type="ECO:0000256" key="3">
    <source>
        <dbReference type="ARBA" id="ARBA00023134"/>
    </source>
</evidence>
<comment type="caution">
    <text evidence="8">The sequence shown here is derived from an EMBL/GenBank/DDBJ whole genome shotgun (WGS) entry which is preliminary data.</text>
</comment>